<dbReference type="Pfam" id="PF22073">
    <property type="entry name" value="Cep192_D4"/>
    <property type="match status" value="1"/>
</dbReference>
<evidence type="ECO:0000313" key="4">
    <source>
        <dbReference type="EMBL" id="AFS80737.1"/>
    </source>
</evidence>
<dbReference type="Gene3D" id="2.60.40.10">
    <property type="entry name" value="Immunoglobulins"/>
    <property type="match status" value="1"/>
</dbReference>
<dbReference type="GO" id="GO:0005509">
    <property type="term" value="F:calcium ion binding"/>
    <property type="evidence" value="ECO:0007669"/>
    <property type="project" value="InterPro"/>
</dbReference>
<dbReference type="PATRIC" id="fig|1229908.8.peg.918"/>
<accession>K0B6H2</accession>
<evidence type="ECO:0000256" key="2">
    <source>
        <dbReference type="SAM" id="Phobius"/>
    </source>
</evidence>
<feature type="coiled-coil region" evidence="1">
    <location>
        <begin position="209"/>
        <end position="257"/>
    </location>
</feature>
<dbReference type="SUPFAM" id="SSF103647">
    <property type="entry name" value="TSP type-3 repeat"/>
    <property type="match status" value="1"/>
</dbReference>
<dbReference type="InterPro" id="IPR054090">
    <property type="entry name" value="Cep192_Spd-2-like_dom"/>
</dbReference>
<dbReference type="GeneID" id="13724885"/>
<feature type="domain" description="Cep192/Spd-2-like" evidence="3">
    <location>
        <begin position="36"/>
        <end position="141"/>
    </location>
</feature>
<keyword evidence="1" id="KW-0175">Coiled coil</keyword>
<dbReference type="NCBIfam" id="NF012200">
    <property type="entry name" value="choice_anch_D"/>
    <property type="match status" value="1"/>
</dbReference>
<keyword evidence="2" id="KW-1133">Transmembrane helix</keyword>
<keyword evidence="2" id="KW-0472">Membrane</keyword>
<dbReference type="EMBL" id="CP003842">
    <property type="protein sequence ID" value="AFS80737.1"/>
    <property type="molecule type" value="Genomic_DNA"/>
</dbReference>
<keyword evidence="5" id="KW-1185">Reference proteome</keyword>
<name>K0B6H2_9ARCH</name>
<dbReference type="AlphaFoldDB" id="K0B6H2"/>
<evidence type="ECO:0000313" key="5">
    <source>
        <dbReference type="Proteomes" id="UP000006101"/>
    </source>
</evidence>
<dbReference type="Gene3D" id="1.20.5.340">
    <property type="match status" value="1"/>
</dbReference>
<keyword evidence="2" id="KW-0812">Transmembrane</keyword>
<feature type="transmembrane region" description="Helical" evidence="2">
    <location>
        <begin position="12"/>
        <end position="31"/>
    </location>
</feature>
<dbReference type="InterPro" id="IPR013783">
    <property type="entry name" value="Ig-like_fold"/>
</dbReference>
<dbReference type="RefSeq" id="WP_014963124.1">
    <property type="nucleotide sequence ID" value="NC_018655.1"/>
</dbReference>
<dbReference type="KEGG" id="nkr:NKOR_04235"/>
<proteinExistence type="predicted"/>
<gene>
    <name evidence="4" type="ORF">NKOR_04235</name>
</gene>
<reference evidence="4 5" key="1">
    <citation type="journal article" date="2012" name="J. Bacteriol.">
        <title>Draft Genome Sequence of an Ammonia-Oxidizing Archaeon, "Candidatus Nitrosopumilus koreensis" AR1, from Marine Sediment.</title>
        <authorList>
            <person name="Park S.J."/>
            <person name="Kim J.G."/>
            <person name="Jung M.Y."/>
            <person name="Kim S.J."/>
            <person name="Cha I.T."/>
            <person name="Kwon K."/>
            <person name="Lee J.H."/>
            <person name="Rhee S.K."/>
        </authorList>
    </citation>
    <scope>NUCLEOTIDE SEQUENCE [LARGE SCALE GENOMIC DNA]</scope>
    <source>
        <strain evidence="4 5">AR1</strain>
    </source>
</reference>
<evidence type="ECO:0000256" key="1">
    <source>
        <dbReference type="SAM" id="Coils"/>
    </source>
</evidence>
<protein>
    <recommendedName>
        <fullName evidence="3">Cep192/Spd-2-like domain-containing protein</fullName>
    </recommendedName>
</protein>
<dbReference type="Proteomes" id="UP000006101">
    <property type="component" value="Chromosome"/>
</dbReference>
<evidence type="ECO:0000259" key="3">
    <source>
        <dbReference type="Pfam" id="PF22073"/>
    </source>
</evidence>
<dbReference type="HOGENOM" id="CLU_999655_0_0_2"/>
<dbReference type="InterPro" id="IPR028974">
    <property type="entry name" value="TSP_type-3_rpt"/>
</dbReference>
<organism evidence="4 5">
    <name type="scientific">Candidatus Nitrosopumilus koreensis AR1</name>
    <dbReference type="NCBI Taxonomy" id="1229908"/>
    <lineage>
        <taxon>Archaea</taxon>
        <taxon>Nitrososphaerota</taxon>
        <taxon>Nitrososphaeria</taxon>
        <taxon>Nitrosopumilales</taxon>
        <taxon>Nitrosopumilaceae</taxon>
        <taxon>Nitrosopumilus</taxon>
    </lineage>
</organism>
<sequence length="278" mass="29339">MHQLLDMDKKIVLPLLFGFFILSVGFIYPAYAIEKPDIIVSHTEIDFGDVVVGESSSESFFSIANLNGPETVTLNFSISLDDATNFTIASNSCGASLLPGESCVVGLIFTPISDGAKHSSVAILSDDHETSVILIDLFGTGISDNAVDSDGDGVPDVDDVCEGFDDTVDTDSDGIPDGCDIEVVPLSCGGGTIQQGNECVVDPALTQQVSNLEDTLEEKNQEITTLNGIIDALEQTIADLTAQLEDALQIIADLEDGMPWNNNNANENASPGPIGKKP</sequence>